<keyword evidence="1" id="KW-0472">Membrane</keyword>
<dbReference type="EMBL" id="AUZZ01003145">
    <property type="protein sequence ID" value="EQD57776.1"/>
    <property type="molecule type" value="Genomic_DNA"/>
</dbReference>
<feature type="transmembrane region" description="Helical" evidence="1">
    <location>
        <begin position="67"/>
        <end position="89"/>
    </location>
</feature>
<name>T1CPJ3_9ZZZZ</name>
<comment type="caution">
    <text evidence="3">The sequence shown here is derived from an EMBL/GenBank/DDBJ whole genome shotgun (WGS) entry which is preliminary data.</text>
</comment>
<accession>T1CPJ3</accession>
<feature type="transmembrane region" description="Helical" evidence="1">
    <location>
        <begin position="37"/>
        <end position="61"/>
    </location>
</feature>
<reference evidence="3" key="1">
    <citation type="submission" date="2013-08" db="EMBL/GenBank/DDBJ databases">
        <authorList>
            <person name="Mendez C."/>
            <person name="Richter M."/>
            <person name="Ferrer M."/>
            <person name="Sanchez J."/>
        </authorList>
    </citation>
    <scope>NUCLEOTIDE SEQUENCE</scope>
</reference>
<keyword evidence="1" id="KW-0812">Transmembrane</keyword>
<organism evidence="3">
    <name type="scientific">mine drainage metagenome</name>
    <dbReference type="NCBI Taxonomy" id="410659"/>
    <lineage>
        <taxon>unclassified sequences</taxon>
        <taxon>metagenomes</taxon>
        <taxon>ecological metagenomes</taxon>
    </lineage>
</organism>
<evidence type="ECO:0000313" key="3">
    <source>
        <dbReference type="EMBL" id="EQD70434.1"/>
    </source>
</evidence>
<reference evidence="3" key="2">
    <citation type="journal article" date="2014" name="ISME J.">
        <title>Microbial stratification in low pH oxic and suboxic macroscopic growths along an acid mine drainage.</title>
        <authorList>
            <person name="Mendez-Garcia C."/>
            <person name="Mesa V."/>
            <person name="Sprenger R.R."/>
            <person name="Richter M."/>
            <person name="Diez M.S."/>
            <person name="Solano J."/>
            <person name="Bargiela R."/>
            <person name="Golyshina O.V."/>
            <person name="Manteca A."/>
            <person name="Ramos J.L."/>
            <person name="Gallego J.R."/>
            <person name="Llorente I."/>
            <person name="Martins Dos Santos V.A."/>
            <person name="Jensen O.N."/>
            <person name="Pelaez A.I."/>
            <person name="Sanchez J."/>
            <person name="Ferrer M."/>
        </authorList>
    </citation>
    <scope>NUCLEOTIDE SEQUENCE</scope>
</reference>
<proteinExistence type="predicted"/>
<dbReference type="InterPro" id="IPR055943">
    <property type="entry name" value="DUF7521"/>
</dbReference>
<gene>
    <name evidence="3" type="ORF">B1B_05011</name>
    <name evidence="2" type="ORF">B2A_04653</name>
</gene>
<evidence type="ECO:0000313" key="2">
    <source>
        <dbReference type="EMBL" id="EQD57776.1"/>
    </source>
</evidence>
<sequence>MISEIWLLRALEGGILAVGAIIAIQSFRAYRRTRSRALALLGAGFVLISVAAAVAGVLYELFSQDLLTAWVAFSTFDLAGFLVILYSILKVRTAQE</sequence>
<evidence type="ECO:0000256" key="1">
    <source>
        <dbReference type="SAM" id="Phobius"/>
    </source>
</evidence>
<feature type="transmembrane region" description="Helical" evidence="1">
    <location>
        <begin position="6"/>
        <end position="25"/>
    </location>
</feature>
<keyword evidence="1" id="KW-1133">Transmembrane helix</keyword>
<dbReference type="AlphaFoldDB" id="T1CPJ3"/>
<dbReference type="Pfam" id="PF24365">
    <property type="entry name" value="DUF7521"/>
    <property type="match status" value="1"/>
</dbReference>
<protein>
    <submittedName>
        <fullName evidence="3">Uncharacterized protein</fullName>
    </submittedName>
</protein>
<dbReference type="EMBL" id="AUZY01003139">
    <property type="protein sequence ID" value="EQD70434.1"/>
    <property type="molecule type" value="Genomic_DNA"/>
</dbReference>